<evidence type="ECO:0000313" key="1">
    <source>
        <dbReference type="EMBL" id="KAJ1718419.1"/>
    </source>
</evidence>
<accession>A0A9W8CMH0</accession>
<dbReference type="Proteomes" id="UP001149813">
    <property type="component" value="Unassembled WGS sequence"/>
</dbReference>
<dbReference type="AlphaFoldDB" id="A0A9W8CMH0"/>
<dbReference type="OrthoDB" id="5690033at2759"/>
<dbReference type="InterPro" id="IPR036691">
    <property type="entry name" value="Endo/exonu/phosph_ase_sf"/>
</dbReference>
<dbReference type="EMBL" id="JANBOJ010000927">
    <property type="protein sequence ID" value="KAJ1718419.1"/>
    <property type="molecule type" value="Genomic_DNA"/>
</dbReference>
<evidence type="ECO:0000313" key="2">
    <source>
        <dbReference type="Proteomes" id="UP001149813"/>
    </source>
</evidence>
<proteinExistence type="predicted"/>
<reference evidence="1" key="1">
    <citation type="submission" date="2022-07" db="EMBL/GenBank/DDBJ databases">
        <title>Phylogenomic reconstructions and comparative analyses of Kickxellomycotina fungi.</title>
        <authorList>
            <person name="Reynolds N.K."/>
            <person name="Stajich J.E."/>
            <person name="Barry K."/>
            <person name="Grigoriev I.V."/>
            <person name="Crous P."/>
            <person name="Smith M.E."/>
        </authorList>
    </citation>
    <scope>NUCLEOTIDE SEQUENCE</scope>
    <source>
        <strain evidence="1">NBRC 32514</strain>
    </source>
</reference>
<organism evidence="1 2">
    <name type="scientific">Coemansia erecta</name>
    <dbReference type="NCBI Taxonomy" id="147472"/>
    <lineage>
        <taxon>Eukaryota</taxon>
        <taxon>Fungi</taxon>
        <taxon>Fungi incertae sedis</taxon>
        <taxon>Zoopagomycota</taxon>
        <taxon>Kickxellomycotina</taxon>
        <taxon>Kickxellomycetes</taxon>
        <taxon>Kickxellales</taxon>
        <taxon>Kickxellaceae</taxon>
        <taxon>Coemansia</taxon>
    </lineage>
</organism>
<dbReference type="SUPFAM" id="SSF56219">
    <property type="entry name" value="DNase I-like"/>
    <property type="match status" value="1"/>
</dbReference>
<comment type="caution">
    <text evidence="1">The sequence shown here is derived from an EMBL/GenBank/DDBJ whole genome shotgun (WGS) entry which is preliminary data.</text>
</comment>
<name>A0A9W8CMH0_9FUNG</name>
<evidence type="ECO:0008006" key="3">
    <source>
        <dbReference type="Google" id="ProtNLM"/>
    </source>
</evidence>
<gene>
    <name evidence="1" type="ORF">LPJ53_006530</name>
</gene>
<keyword evidence="2" id="KW-1185">Reference proteome</keyword>
<sequence>MSRIDHAFVTADLLDAIDAVAVNHPPRSDHRPLTLTLQWGEAERPALRPWKLTTAHLNHQSFQETYLQILTDENPAAAHRTVTSKRKAWDRCKLRVRRYATSYGIRLKRQADLRYSDDSRLLDRIDGDLAALTPGDNRDDL</sequence>
<protein>
    <recommendedName>
        <fullName evidence="3">Endonuclease/exonuclease/phosphatase domain-containing protein</fullName>
    </recommendedName>
</protein>
<feature type="non-terminal residue" evidence="1">
    <location>
        <position position="141"/>
    </location>
</feature>